<evidence type="ECO:0000313" key="2">
    <source>
        <dbReference type="Proteomes" id="UP000704712"/>
    </source>
</evidence>
<reference evidence="1" key="1">
    <citation type="submission" date="2020-03" db="EMBL/GenBank/DDBJ databases">
        <title>Hybrid Assembly of Korean Phytophthora infestans isolates.</title>
        <authorList>
            <person name="Prokchorchik M."/>
            <person name="Lee Y."/>
            <person name="Seo J."/>
            <person name="Cho J.-H."/>
            <person name="Park Y.-E."/>
            <person name="Jang D.-C."/>
            <person name="Im J.-S."/>
            <person name="Choi J.-G."/>
            <person name="Park H.-J."/>
            <person name="Lee G.-B."/>
            <person name="Lee Y.-G."/>
            <person name="Hong S.-Y."/>
            <person name="Cho K."/>
            <person name="Sohn K.H."/>
        </authorList>
    </citation>
    <scope>NUCLEOTIDE SEQUENCE</scope>
    <source>
        <strain evidence="1">KR_2_A2</strain>
    </source>
</reference>
<proteinExistence type="predicted"/>
<dbReference type="AlphaFoldDB" id="A0A8S9VGS0"/>
<gene>
    <name evidence="1" type="ORF">GN958_ATG00214</name>
</gene>
<evidence type="ECO:0000313" key="1">
    <source>
        <dbReference type="EMBL" id="KAF4150552.1"/>
    </source>
</evidence>
<organism evidence="1 2">
    <name type="scientific">Phytophthora infestans</name>
    <name type="common">Potato late blight agent</name>
    <name type="synonym">Botrytis infestans</name>
    <dbReference type="NCBI Taxonomy" id="4787"/>
    <lineage>
        <taxon>Eukaryota</taxon>
        <taxon>Sar</taxon>
        <taxon>Stramenopiles</taxon>
        <taxon>Oomycota</taxon>
        <taxon>Peronosporomycetes</taxon>
        <taxon>Peronosporales</taxon>
        <taxon>Peronosporaceae</taxon>
        <taxon>Phytophthora</taxon>
    </lineage>
</organism>
<dbReference type="EMBL" id="JAACNO010000047">
    <property type="protein sequence ID" value="KAF4150552.1"/>
    <property type="molecule type" value="Genomic_DNA"/>
</dbReference>
<protein>
    <submittedName>
        <fullName evidence="1">Uncharacterized protein</fullName>
    </submittedName>
</protein>
<name>A0A8S9VGS0_PHYIN</name>
<accession>A0A8S9VGS0</accession>
<comment type="caution">
    <text evidence="1">The sequence shown here is derived from an EMBL/GenBank/DDBJ whole genome shotgun (WGS) entry which is preliminary data.</text>
</comment>
<dbReference type="Proteomes" id="UP000704712">
    <property type="component" value="Unassembled WGS sequence"/>
</dbReference>
<sequence>MKKKKLIPITYIHPRWLLQSEANRHKEDESDEDVSCCMFRAQDLHMRSLKHAVLTDSTKWRAGMDIAERVVEAMSSQGTRSFLGMAESLRKFAEHASQGIIPAVGIPERTEIQSSGKNETTAGEINAAEDYDDISSSDSDVPPTLLTKAKIITKGINNQMRPTKMKRKVTTRGRTIAHLMEVMMQTETILAMILPFSIWTGNTKEVVTYQCKTNAKIQ</sequence>